<dbReference type="GeneID" id="300102530"/>
<evidence type="ECO:0000256" key="1">
    <source>
        <dbReference type="ARBA" id="ARBA00004651"/>
    </source>
</evidence>
<dbReference type="AlphaFoldDB" id="A0A4P6U161"/>
<feature type="transmembrane region" description="Helical" evidence="8">
    <location>
        <begin position="223"/>
        <end position="244"/>
    </location>
</feature>
<keyword evidence="6 8" id="KW-0472">Membrane</keyword>
<feature type="region of interest" description="Disordered" evidence="7">
    <location>
        <begin position="664"/>
        <end position="683"/>
    </location>
</feature>
<organism evidence="10 11">
    <name type="scientific">Streptomyces seoulensis</name>
    <dbReference type="NCBI Taxonomy" id="73044"/>
    <lineage>
        <taxon>Bacteria</taxon>
        <taxon>Bacillati</taxon>
        <taxon>Actinomycetota</taxon>
        <taxon>Actinomycetes</taxon>
        <taxon>Kitasatosporales</taxon>
        <taxon>Streptomycetaceae</taxon>
        <taxon>Streptomyces</taxon>
    </lineage>
</organism>
<feature type="transmembrane region" description="Helical" evidence="8">
    <location>
        <begin position="295"/>
        <end position="321"/>
    </location>
</feature>
<gene>
    <name evidence="10" type="ORF">D0Z67_26870</name>
</gene>
<reference evidence="10 11" key="1">
    <citation type="submission" date="2018-08" db="EMBL/GenBank/DDBJ databases">
        <title>The complete genome sequence of Streptomyces seoulensis, a pioneer strain for nickel superoxide dismutase discovery.</title>
        <authorList>
            <person name="Shin J."/>
            <person name="Lee J.-S."/>
            <person name="Lee E.-J."/>
            <person name="Youn H.-D."/>
        </authorList>
    </citation>
    <scope>NUCLEOTIDE SEQUENCE [LARGE SCALE GENOMIC DNA]</scope>
    <source>
        <strain evidence="10 11">KCTC 9819</strain>
    </source>
</reference>
<sequence>MRLFRRQFVVARFPVFVVVAWLVVAVCTAAFPGRLASEAARRPAMTLPASAESSRVAREAGGPASGPPVVIVWDATSAARLDAGSARRVLGRLPRSVGTPGAVTASADGRSLVSVVTLADTDEGRLGPSLERVRTIAGSLPDSTARLAGPAAGQADLETSFDGIDGKLLVIALAAVAAILFLVHRSVLLPLVVAASGVVALTLCSAVLYALRSRGLVTVDGQVQGILSVLVIGATTDYGLLLLARYHEHAPQLSAPAAMWTAWRASWAPIAASAATVACAMVALLLSALPANHSLALAGAVAMACCVPAALTFVPAAVLLAPRAMFWPRGPHSGRSGGRGWSLVSAVVERHARPVWTGGCALLAGCAALAVLLAPGGLPLGEALTAGAPSVRAQSALAAHFPAGTGSPAIVVTGSEGAAQVRRRVDGTPGVAGTEILATRPRTTIAATLDSAPDSGRAQETIARLRAAMDGRARVGGYPAQVYDVQRAAEQDRTRVLPAVLVIVLLLLLGLLRSLALPVVLAAVAVANFLAALGISAVIFDLAFGSAATEPSLVLFSFVFLIALGVDYNIFLMHRVRRESLLAGQRVGTLRGLRATGNAISSAGVVLAVTFATLTVMPLRYLAQIGVIVAVGVLLDTLFVRPFLVPAFTLDMGPWLWWPTKPPPDPRPVGVGEQRSRPEMASV</sequence>
<dbReference type="EMBL" id="CP032229">
    <property type="protein sequence ID" value="QBJ93540.1"/>
    <property type="molecule type" value="Genomic_DNA"/>
</dbReference>
<dbReference type="Proteomes" id="UP000292547">
    <property type="component" value="Chromosome"/>
</dbReference>
<feature type="transmembrane region" description="Helical" evidence="8">
    <location>
        <begin position="355"/>
        <end position="374"/>
    </location>
</feature>
<feature type="transmembrane region" description="Helical" evidence="8">
    <location>
        <begin position="496"/>
        <end position="512"/>
    </location>
</feature>
<feature type="domain" description="SSD" evidence="9">
    <location>
        <begin position="517"/>
        <end position="650"/>
    </location>
</feature>
<dbReference type="PANTHER" id="PTHR33406:SF6">
    <property type="entry name" value="MEMBRANE PROTEIN YDGH-RELATED"/>
    <property type="match status" value="1"/>
</dbReference>
<comment type="subcellular location">
    <subcellularLocation>
        <location evidence="1">Cell membrane</location>
        <topology evidence="1">Multi-pass membrane protein</topology>
    </subcellularLocation>
</comment>
<dbReference type="GO" id="GO:0005886">
    <property type="term" value="C:plasma membrane"/>
    <property type="evidence" value="ECO:0007669"/>
    <property type="project" value="UniProtKB-SubCell"/>
</dbReference>
<accession>A0A4P6U161</accession>
<feature type="transmembrane region" description="Helical" evidence="8">
    <location>
        <begin position="593"/>
        <end position="615"/>
    </location>
</feature>
<evidence type="ECO:0000313" key="10">
    <source>
        <dbReference type="EMBL" id="QBJ93540.1"/>
    </source>
</evidence>
<feature type="transmembrane region" description="Helical" evidence="8">
    <location>
        <begin position="519"/>
        <end position="540"/>
    </location>
</feature>
<keyword evidence="5 8" id="KW-1133">Transmembrane helix</keyword>
<name>A0A4P6U161_STRSO</name>
<feature type="transmembrane region" description="Helical" evidence="8">
    <location>
        <begin position="552"/>
        <end position="572"/>
    </location>
</feature>
<dbReference type="OrthoDB" id="2365435at2"/>
<protein>
    <recommendedName>
        <fullName evidence="9">SSD domain-containing protein</fullName>
    </recommendedName>
</protein>
<feature type="transmembrane region" description="Helical" evidence="8">
    <location>
        <begin position="168"/>
        <end position="184"/>
    </location>
</feature>
<keyword evidence="3" id="KW-1003">Cell membrane</keyword>
<feature type="transmembrane region" description="Helical" evidence="8">
    <location>
        <begin position="621"/>
        <end position="640"/>
    </location>
</feature>
<evidence type="ECO:0000313" key="11">
    <source>
        <dbReference type="Proteomes" id="UP000292547"/>
    </source>
</evidence>
<dbReference type="InterPro" id="IPR004869">
    <property type="entry name" value="MMPL_dom"/>
</dbReference>
<dbReference type="InterPro" id="IPR050545">
    <property type="entry name" value="Mycobact_MmpL"/>
</dbReference>
<dbReference type="Gene3D" id="1.20.1640.10">
    <property type="entry name" value="Multidrug efflux transporter AcrB transmembrane domain"/>
    <property type="match status" value="2"/>
</dbReference>
<feature type="compositionally biased region" description="Basic and acidic residues" evidence="7">
    <location>
        <begin position="674"/>
        <end position="683"/>
    </location>
</feature>
<keyword evidence="11" id="KW-1185">Reference proteome</keyword>
<evidence type="ECO:0000256" key="7">
    <source>
        <dbReference type="SAM" id="MobiDB-lite"/>
    </source>
</evidence>
<evidence type="ECO:0000259" key="9">
    <source>
        <dbReference type="PROSITE" id="PS50156"/>
    </source>
</evidence>
<evidence type="ECO:0000256" key="8">
    <source>
        <dbReference type="SAM" id="Phobius"/>
    </source>
</evidence>
<feature type="transmembrane region" description="Helical" evidence="8">
    <location>
        <begin position="191"/>
        <end position="211"/>
    </location>
</feature>
<dbReference type="PROSITE" id="PS50156">
    <property type="entry name" value="SSD"/>
    <property type="match status" value="1"/>
</dbReference>
<dbReference type="Pfam" id="PF03176">
    <property type="entry name" value="MMPL"/>
    <property type="match status" value="2"/>
</dbReference>
<evidence type="ECO:0000256" key="6">
    <source>
        <dbReference type="ARBA" id="ARBA00023136"/>
    </source>
</evidence>
<dbReference type="SUPFAM" id="SSF82866">
    <property type="entry name" value="Multidrug efflux transporter AcrB transmembrane domain"/>
    <property type="match status" value="2"/>
</dbReference>
<dbReference type="STRING" id="73044.GCA_000725795_04093"/>
<evidence type="ECO:0000256" key="4">
    <source>
        <dbReference type="ARBA" id="ARBA00022692"/>
    </source>
</evidence>
<proteinExistence type="inferred from homology"/>
<dbReference type="InterPro" id="IPR000731">
    <property type="entry name" value="SSD"/>
</dbReference>
<comment type="similarity">
    <text evidence="2">Belongs to the resistance-nodulation-cell division (RND) (TC 2.A.6) family. MmpL subfamily.</text>
</comment>
<dbReference type="RefSeq" id="WP_051887863.1">
    <property type="nucleotide sequence ID" value="NZ_CP032229.1"/>
</dbReference>
<dbReference type="KEGG" id="sseo:D0Z67_26870"/>
<feature type="transmembrane region" description="Helical" evidence="8">
    <location>
        <begin position="265"/>
        <end position="289"/>
    </location>
</feature>
<dbReference type="PANTHER" id="PTHR33406">
    <property type="entry name" value="MEMBRANE PROTEIN MJ1562-RELATED"/>
    <property type="match status" value="1"/>
</dbReference>
<evidence type="ECO:0000256" key="2">
    <source>
        <dbReference type="ARBA" id="ARBA00010157"/>
    </source>
</evidence>
<evidence type="ECO:0000256" key="5">
    <source>
        <dbReference type="ARBA" id="ARBA00022989"/>
    </source>
</evidence>
<evidence type="ECO:0000256" key="3">
    <source>
        <dbReference type="ARBA" id="ARBA00022475"/>
    </source>
</evidence>
<keyword evidence="4 8" id="KW-0812">Transmembrane</keyword>